<dbReference type="HOGENOM" id="CLU_056593_1_0_1"/>
<reference evidence="3" key="1">
    <citation type="journal article" date="2014" name="Genome Announc.">
        <title>Genome sequence and annotation of Acremonium chrysogenum, producer of the beta-lactam antibiotic cephalosporin C.</title>
        <authorList>
            <person name="Terfehr D."/>
            <person name="Dahlmann T.A."/>
            <person name="Specht T."/>
            <person name="Zadra I."/>
            <person name="Kuernsteiner H."/>
            <person name="Kueck U."/>
        </authorList>
    </citation>
    <scope>NUCLEOTIDE SEQUENCE [LARGE SCALE GENOMIC DNA]</scope>
    <source>
        <strain evidence="3">ATCC 11550 / CBS 779.69 / DSM 880 / IAM 14645 / JCM 23072 / IMI 49137</strain>
    </source>
</reference>
<keyword evidence="3" id="KW-1185">Reference proteome</keyword>
<accession>A0A086T5J6</accession>
<dbReference type="OrthoDB" id="4973143at2759"/>
<sequence length="274" mass="30145">MGFSLRDMQPSSLYITIATPPLAPYQPVPADAYHPYRLDDDFDPREYETSVADGHGREEFAWGLYWLHDHQRGTWYTLRRQPNDHNDGSGGRPSSSPSHVLTMATIPPSALRLNNNIVGLVRVLSSSTPAGGSGIDHPVTDEIPAYLHWLTARAAPAATRTFIWATTAYMRCRRHLAHVYAGGEDDDAAHYSEGEAGVRRFEINKFLEEALGFAYGEVSYGLIGGQLPRPVMASEFGVELQLVEEREGPVGGKDWAGEGDWPPLGSTVNNPISL</sequence>
<protein>
    <submittedName>
        <fullName evidence="2">Uncharacterized protein</fullName>
    </submittedName>
</protein>
<name>A0A086T5J6_HAPC1</name>
<proteinExistence type="predicted"/>
<evidence type="ECO:0000256" key="1">
    <source>
        <dbReference type="SAM" id="MobiDB-lite"/>
    </source>
</evidence>
<evidence type="ECO:0000313" key="2">
    <source>
        <dbReference type="EMBL" id="KFH44628.1"/>
    </source>
</evidence>
<organism evidence="2 3">
    <name type="scientific">Hapsidospora chrysogenum (strain ATCC 11550 / CBS 779.69 / DSM 880 / IAM 14645 / JCM 23072 / IMI 49137)</name>
    <name type="common">Acremonium chrysogenum</name>
    <dbReference type="NCBI Taxonomy" id="857340"/>
    <lineage>
        <taxon>Eukaryota</taxon>
        <taxon>Fungi</taxon>
        <taxon>Dikarya</taxon>
        <taxon>Ascomycota</taxon>
        <taxon>Pezizomycotina</taxon>
        <taxon>Sordariomycetes</taxon>
        <taxon>Hypocreomycetidae</taxon>
        <taxon>Hypocreales</taxon>
        <taxon>Bionectriaceae</taxon>
        <taxon>Hapsidospora</taxon>
    </lineage>
</organism>
<dbReference type="AlphaFoldDB" id="A0A086T5J6"/>
<dbReference type="EMBL" id="JPKY01000045">
    <property type="protein sequence ID" value="KFH44628.1"/>
    <property type="molecule type" value="Genomic_DNA"/>
</dbReference>
<feature type="region of interest" description="Disordered" evidence="1">
    <location>
        <begin position="249"/>
        <end position="274"/>
    </location>
</feature>
<comment type="caution">
    <text evidence="2">The sequence shown here is derived from an EMBL/GenBank/DDBJ whole genome shotgun (WGS) entry which is preliminary data.</text>
</comment>
<evidence type="ECO:0000313" key="3">
    <source>
        <dbReference type="Proteomes" id="UP000029964"/>
    </source>
</evidence>
<feature type="region of interest" description="Disordered" evidence="1">
    <location>
        <begin position="78"/>
        <end position="97"/>
    </location>
</feature>
<dbReference type="Proteomes" id="UP000029964">
    <property type="component" value="Unassembled WGS sequence"/>
</dbReference>
<gene>
    <name evidence="2" type="ORF">ACRE_045600</name>
</gene>